<dbReference type="Pfam" id="PF01593">
    <property type="entry name" value="Amino_oxidase"/>
    <property type="match status" value="1"/>
</dbReference>
<evidence type="ECO:0000313" key="3">
    <source>
        <dbReference type="EMBL" id="AYV78363.1"/>
    </source>
</evidence>
<keyword evidence="1" id="KW-0812">Transmembrane</keyword>
<keyword evidence="1" id="KW-0472">Membrane</keyword>
<dbReference type="InterPro" id="IPR050281">
    <property type="entry name" value="Flavin_monoamine_oxidase"/>
</dbReference>
<dbReference type="EMBL" id="MK072075">
    <property type="protein sequence ID" value="AYV78363.1"/>
    <property type="molecule type" value="Genomic_DNA"/>
</dbReference>
<dbReference type="Gene3D" id="3.50.50.60">
    <property type="entry name" value="FAD/NAD(P)-binding domain"/>
    <property type="match status" value="1"/>
</dbReference>
<organism evidence="3">
    <name type="scientific">Edafosvirus sp</name>
    <dbReference type="NCBI Taxonomy" id="2487765"/>
    <lineage>
        <taxon>Viruses</taxon>
        <taxon>Varidnaviria</taxon>
        <taxon>Bamfordvirae</taxon>
        <taxon>Nucleocytoviricota</taxon>
        <taxon>Megaviricetes</taxon>
        <taxon>Imitervirales</taxon>
        <taxon>Mimiviridae</taxon>
        <taxon>Klosneuvirinae</taxon>
    </lineage>
</organism>
<gene>
    <name evidence="3" type="ORF">Edafosvirus10_38</name>
</gene>
<proteinExistence type="predicted"/>
<evidence type="ECO:0000256" key="1">
    <source>
        <dbReference type="SAM" id="Phobius"/>
    </source>
</evidence>
<dbReference type="GO" id="GO:0016491">
    <property type="term" value="F:oxidoreductase activity"/>
    <property type="evidence" value="ECO:0007669"/>
    <property type="project" value="InterPro"/>
</dbReference>
<dbReference type="InterPro" id="IPR036188">
    <property type="entry name" value="FAD/NAD-bd_sf"/>
</dbReference>
<sequence length="515" mass="58084">MSSSISKLRLKYGRGDVPKKNQHSQNTIKKICISKIEKKDHDELNGLTVNIVGAGFAGLFCGWILGNAGFDVNIYEATDQLGGRVRTQQNDNRLIEEGGELIGLCHPLWLHLARHFGLSLSVVIPEQDYEGSGLDIPIVIDGVTLSNEEVQKAESSLDEILMKISEDAKKIKYPSQPWRENDEIKKLDLISVADKLDEFKFEGHGRKLFELQQESDNGSLCSEQSYLGLLCQVKVRENFDPKNFWDTIEVFRCSNGNQALAHALAKGKNVKVHTNTVCTGISYNETLKKMEIKTSSGTSISHFTILTIPPTTFDNITFNPKIDLNKYNVSMGISRKVISEVDSRFWISENLSPNGLSTNFGNVWETTENQTILSETEQNIYLSSFLVDPIVLKNFDAEYSKKMDVIFRDKYSKHLISKKLIDWPTEIYTKCGYSYAGIGVSTTNGKNLYYPLEEYNNKLYFAGEHTHMSLYGYMEGALESGLRAAKQIIESCAHDKSLKNQNILELIDYIDSDKD</sequence>
<reference evidence="3" key="1">
    <citation type="submission" date="2018-10" db="EMBL/GenBank/DDBJ databases">
        <title>Hidden diversity of soil giant viruses.</title>
        <authorList>
            <person name="Schulz F."/>
            <person name="Alteio L."/>
            <person name="Goudeau D."/>
            <person name="Ryan E.M."/>
            <person name="Malmstrom R.R."/>
            <person name="Blanchard J."/>
            <person name="Woyke T."/>
        </authorList>
    </citation>
    <scope>NUCLEOTIDE SEQUENCE</scope>
    <source>
        <strain evidence="3">EDV1</strain>
    </source>
</reference>
<feature type="domain" description="Amine oxidase" evidence="2">
    <location>
        <begin position="56"/>
        <end position="489"/>
    </location>
</feature>
<dbReference type="SUPFAM" id="SSF51905">
    <property type="entry name" value="FAD/NAD(P)-binding domain"/>
    <property type="match status" value="1"/>
</dbReference>
<name>A0A3G4ZXP1_9VIRU</name>
<feature type="transmembrane region" description="Helical" evidence="1">
    <location>
        <begin position="44"/>
        <end position="65"/>
    </location>
</feature>
<dbReference type="InterPro" id="IPR002937">
    <property type="entry name" value="Amino_oxidase"/>
</dbReference>
<protein>
    <recommendedName>
        <fullName evidence="2">Amine oxidase domain-containing protein</fullName>
    </recommendedName>
</protein>
<dbReference type="PANTHER" id="PTHR10742:SF410">
    <property type="entry name" value="LYSINE-SPECIFIC HISTONE DEMETHYLASE 2"/>
    <property type="match status" value="1"/>
</dbReference>
<evidence type="ECO:0000259" key="2">
    <source>
        <dbReference type="Pfam" id="PF01593"/>
    </source>
</evidence>
<accession>A0A3G4ZXP1</accession>
<keyword evidence="1" id="KW-1133">Transmembrane helix</keyword>
<dbReference type="PANTHER" id="PTHR10742">
    <property type="entry name" value="FLAVIN MONOAMINE OXIDASE"/>
    <property type="match status" value="1"/>
</dbReference>